<reference evidence="3" key="2">
    <citation type="journal article" date="2008" name="Nucleic Acids Res.">
        <title>The rice annotation project database (RAP-DB): 2008 update.</title>
        <authorList>
            <consortium name="The rice annotation project (RAP)"/>
        </authorList>
    </citation>
    <scope>GENOME REANNOTATION</scope>
    <source>
        <strain evidence="3">cv. Nipponbare</strain>
    </source>
</reference>
<evidence type="ECO:0000313" key="3">
    <source>
        <dbReference type="Proteomes" id="UP000000763"/>
    </source>
</evidence>
<organism evidence="2 3">
    <name type="scientific">Oryza sativa subsp. japonica</name>
    <name type="common">Rice</name>
    <dbReference type="NCBI Taxonomy" id="39947"/>
    <lineage>
        <taxon>Eukaryota</taxon>
        <taxon>Viridiplantae</taxon>
        <taxon>Streptophyta</taxon>
        <taxon>Embryophyta</taxon>
        <taxon>Tracheophyta</taxon>
        <taxon>Spermatophyta</taxon>
        <taxon>Magnoliopsida</taxon>
        <taxon>Liliopsida</taxon>
        <taxon>Poales</taxon>
        <taxon>Poaceae</taxon>
        <taxon>BOP clade</taxon>
        <taxon>Oryzoideae</taxon>
        <taxon>Oryzeae</taxon>
        <taxon>Oryzinae</taxon>
        <taxon>Oryza</taxon>
        <taxon>Oryza sativa</taxon>
    </lineage>
</organism>
<feature type="region of interest" description="Disordered" evidence="1">
    <location>
        <begin position="1"/>
        <end position="69"/>
    </location>
</feature>
<feature type="compositionally biased region" description="Basic and acidic residues" evidence="1">
    <location>
        <begin position="60"/>
        <end position="69"/>
    </location>
</feature>
<dbReference type="EMBL" id="AP004273">
    <property type="protein sequence ID" value="BAC79795.1"/>
    <property type="molecule type" value="Genomic_DNA"/>
</dbReference>
<reference evidence="3" key="1">
    <citation type="journal article" date="2005" name="Nature">
        <title>The map-based sequence of the rice genome.</title>
        <authorList>
            <consortium name="International rice genome sequencing project (IRGSP)"/>
            <person name="Matsumoto T."/>
            <person name="Wu J."/>
            <person name="Kanamori H."/>
            <person name="Katayose Y."/>
            <person name="Fujisawa M."/>
            <person name="Namiki N."/>
            <person name="Mizuno H."/>
            <person name="Yamamoto K."/>
            <person name="Antonio B.A."/>
            <person name="Baba T."/>
            <person name="Sakata K."/>
            <person name="Nagamura Y."/>
            <person name="Aoki H."/>
            <person name="Arikawa K."/>
            <person name="Arita K."/>
            <person name="Bito T."/>
            <person name="Chiden Y."/>
            <person name="Fujitsuka N."/>
            <person name="Fukunaka R."/>
            <person name="Hamada M."/>
            <person name="Harada C."/>
            <person name="Hayashi A."/>
            <person name="Hijishita S."/>
            <person name="Honda M."/>
            <person name="Hosokawa S."/>
            <person name="Ichikawa Y."/>
            <person name="Idonuma A."/>
            <person name="Iijima M."/>
            <person name="Ikeda M."/>
            <person name="Ikeno M."/>
            <person name="Ito K."/>
            <person name="Ito S."/>
            <person name="Ito T."/>
            <person name="Ito Y."/>
            <person name="Ito Y."/>
            <person name="Iwabuchi A."/>
            <person name="Kamiya K."/>
            <person name="Karasawa W."/>
            <person name="Kurita K."/>
            <person name="Katagiri S."/>
            <person name="Kikuta A."/>
            <person name="Kobayashi H."/>
            <person name="Kobayashi N."/>
            <person name="Machita K."/>
            <person name="Maehara T."/>
            <person name="Masukawa M."/>
            <person name="Mizubayashi T."/>
            <person name="Mukai Y."/>
            <person name="Nagasaki H."/>
            <person name="Nagata Y."/>
            <person name="Naito S."/>
            <person name="Nakashima M."/>
            <person name="Nakama Y."/>
            <person name="Nakamichi Y."/>
            <person name="Nakamura M."/>
            <person name="Meguro A."/>
            <person name="Negishi M."/>
            <person name="Ohta I."/>
            <person name="Ohta T."/>
            <person name="Okamoto M."/>
            <person name="Ono N."/>
            <person name="Saji S."/>
            <person name="Sakaguchi M."/>
            <person name="Sakai K."/>
            <person name="Shibata M."/>
            <person name="Shimokawa T."/>
            <person name="Song J."/>
            <person name="Takazaki Y."/>
            <person name="Terasawa K."/>
            <person name="Tsugane M."/>
            <person name="Tsuji K."/>
            <person name="Ueda S."/>
            <person name="Waki K."/>
            <person name="Yamagata H."/>
            <person name="Yamamoto M."/>
            <person name="Yamamoto S."/>
            <person name="Yamane H."/>
            <person name="Yoshiki S."/>
            <person name="Yoshihara R."/>
            <person name="Yukawa K."/>
            <person name="Zhong H."/>
            <person name="Yano M."/>
            <person name="Yuan Q."/>
            <person name="Ouyang S."/>
            <person name="Liu J."/>
            <person name="Jones K.M."/>
            <person name="Gansberger K."/>
            <person name="Moffat K."/>
            <person name="Hill J."/>
            <person name="Bera J."/>
            <person name="Fadrosh D."/>
            <person name="Jin S."/>
            <person name="Johri S."/>
            <person name="Kim M."/>
            <person name="Overton L."/>
            <person name="Reardon M."/>
            <person name="Tsitrin T."/>
            <person name="Vuong H."/>
            <person name="Weaver B."/>
            <person name="Ciecko A."/>
            <person name="Tallon L."/>
            <person name="Jackson J."/>
            <person name="Pai G."/>
            <person name="Aken S.V."/>
            <person name="Utterback T."/>
            <person name="Reidmuller S."/>
            <person name="Feldblyum T."/>
            <person name="Hsiao J."/>
            <person name="Zismann V."/>
            <person name="Iobst S."/>
            <person name="de Vazeille A.R."/>
            <person name="Buell C.R."/>
            <person name="Ying K."/>
            <person name="Li Y."/>
            <person name="Lu T."/>
            <person name="Huang Y."/>
            <person name="Zhao Q."/>
            <person name="Feng Q."/>
            <person name="Zhang L."/>
            <person name="Zhu J."/>
            <person name="Weng Q."/>
            <person name="Mu J."/>
            <person name="Lu Y."/>
            <person name="Fan D."/>
            <person name="Liu Y."/>
            <person name="Guan J."/>
            <person name="Zhang Y."/>
            <person name="Yu S."/>
            <person name="Liu X."/>
            <person name="Zhang Y."/>
            <person name="Hong G."/>
            <person name="Han B."/>
            <person name="Choisne N."/>
            <person name="Demange N."/>
            <person name="Orjeda G."/>
            <person name="Samain S."/>
            <person name="Cattolico L."/>
            <person name="Pelletier E."/>
            <person name="Couloux A."/>
            <person name="Segurens B."/>
            <person name="Wincker P."/>
            <person name="D'Hont A."/>
            <person name="Scarpelli C."/>
            <person name="Weissenbach J."/>
            <person name="Salanoubat M."/>
            <person name="Quetier F."/>
            <person name="Yu Y."/>
            <person name="Kim H.R."/>
            <person name="Rambo T."/>
            <person name="Currie J."/>
            <person name="Collura K."/>
            <person name="Luo M."/>
            <person name="Yang T."/>
            <person name="Ammiraju J.S.S."/>
            <person name="Engler F."/>
            <person name="Soderlund C."/>
            <person name="Wing R.A."/>
            <person name="Palmer L.E."/>
            <person name="de la Bastide M."/>
            <person name="Spiegel L."/>
            <person name="Nascimento L."/>
            <person name="Zutavern T."/>
            <person name="O'Shaughnessy A."/>
            <person name="Dike S."/>
            <person name="Dedhia N."/>
            <person name="Preston R."/>
            <person name="Balija V."/>
            <person name="McCombie W.R."/>
            <person name="Chow T."/>
            <person name="Chen H."/>
            <person name="Chung M."/>
            <person name="Chen C."/>
            <person name="Shaw J."/>
            <person name="Wu H."/>
            <person name="Hsiao K."/>
            <person name="Chao Y."/>
            <person name="Chu M."/>
            <person name="Cheng C."/>
            <person name="Hour A."/>
            <person name="Lee P."/>
            <person name="Lin S."/>
            <person name="Lin Y."/>
            <person name="Liou J."/>
            <person name="Liu S."/>
            <person name="Hsing Y."/>
            <person name="Raghuvanshi S."/>
            <person name="Mohanty A."/>
            <person name="Bharti A.K."/>
            <person name="Gaur A."/>
            <person name="Gupta V."/>
            <person name="Kumar D."/>
            <person name="Ravi V."/>
            <person name="Vij S."/>
            <person name="Kapur A."/>
            <person name="Khurana P."/>
            <person name="Khurana P."/>
            <person name="Khurana J.P."/>
            <person name="Tyagi A.K."/>
            <person name="Gaikwad K."/>
            <person name="Singh A."/>
            <person name="Dalal V."/>
            <person name="Srivastava S."/>
            <person name="Dixit A."/>
            <person name="Pal A.K."/>
            <person name="Ghazi I.A."/>
            <person name="Yadav M."/>
            <person name="Pandit A."/>
            <person name="Bhargava A."/>
            <person name="Sureshbabu K."/>
            <person name="Batra K."/>
            <person name="Sharma T.R."/>
            <person name="Mohapatra T."/>
            <person name="Singh N.K."/>
            <person name="Messing J."/>
            <person name="Nelson A.B."/>
            <person name="Fuks G."/>
            <person name="Kavchok S."/>
            <person name="Keizer G."/>
            <person name="Linton E."/>
            <person name="Llaca V."/>
            <person name="Song R."/>
            <person name="Tanyolac B."/>
            <person name="Young S."/>
            <person name="Ho-Il K."/>
            <person name="Hahn J.H."/>
            <person name="Sangsakoo G."/>
            <person name="Vanavichit A."/>
            <person name="de Mattos Luiz.A.T."/>
            <person name="Zimmer P.D."/>
            <person name="Malone G."/>
            <person name="Dellagostin O."/>
            <person name="de Oliveira A.C."/>
            <person name="Bevan M."/>
            <person name="Bancroft I."/>
            <person name="Minx P."/>
            <person name="Cordum H."/>
            <person name="Wilson R."/>
            <person name="Cheng Z."/>
            <person name="Jin W."/>
            <person name="Jiang J."/>
            <person name="Leong S.A."/>
            <person name="Iwama H."/>
            <person name="Gojobori T."/>
            <person name="Itoh T."/>
            <person name="Niimura Y."/>
            <person name="Fujii Y."/>
            <person name="Habara T."/>
            <person name="Sakai H."/>
            <person name="Sato Y."/>
            <person name="Wilson G."/>
            <person name="Kumar K."/>
            <person name="McCouch S."/>
            <person name="Juretic N."/>
            <person name="Hoen D."/>
            <person name="Wright S."/>
            <person name="Bruskiewich R."/>
            <person name="Bureau T."/>
            <person name="Miyao A."/>
            <person name="Hirochika H."/>
            <person name="Nishikawa T."/>
            <person name="Kadowaki K."/>
            <person name="Sugiura M."/>
            <person name="Burr B."/>
            <person name="Sasaki T."/>
        </authorList>
    </citation>
    <scope>NUCLEOTIDE SEQUENCE [LARGE SCALE GENOMIC DNA]</scope>
    <source>
        <strain evidence="3">cv. Nipponbare</strain>
    </source>
</reference>
<evidence type="ECO:0000256" key="1">
    <source>
        <dbReference type="SAM" id="MobiDB-lite"/>
    </source>
</evidence>
<accession>Q7XB64</accession>
<gene>
    <name evidence="2" type="primary">P0431A02.26</name>
</gene>
<protein>
    <submittedName>
        <fullName evidence="2">Uncharacterized protein</fullName>
    </submittedName>
</protein>
<sequence length="69" mass="7573">MPPPPLLLDPAEERAPPLPAAFISRRKGRGRDRAAPSVGLGEEERQRGEALRGGVGRGVAEGERRRRHR</sequence>
<name>Q7XB64_ORYSJ</name>
<proteinExistence type="predicted"/>
<dbReference type="AlphaFoldDB" id="Q7XB64"/>
<evidence type="ECO:0000313" key="2">
    <source>
        <dbReference type="EMBL" id="BAC79795.1"/>
    </source>
</evidence>
<dbReference type="Proteomes" id="UP000000763">
    <property type="component" value="Chromosome 7"/>
</dbReference>